<organism evidence="2 3">
    <name type="scientific">Sorangium cellulosum</name>
    <name type="common">Polyangium cellulosum</name>
    <dbReference type="NCBI Taxonomy" id="56"/>
    <lineage>
        <taxon>Bacteria</taxon>
        <taxon>Pseudomonadati</taxon>
        <taxon>Myxococcota</taxon>
        <taxon>Polyangia</taxon>
        <taxon>Polyangiales</taxon>
        <taxon>Polyangiaceae</taxon>
        <taxon>Sorangium</taxon>
    </lineage>
</organism>
<feature type="domain" description="Hemerythrin-like" evidence="1">
    <location>
        <begin position="3"/>
        <end position="116"/>
    </location>
</feature>
<protein>
    <recommendedName>
        <fullName evidence="1">Hemerythrin-like domain-containing protein</fullName>
    </recommendedName>
</protein>
<evidence type="ECO:0000313" key="2">
    <source>
        <dbReference type="EMBL" id="KYF52619.1"/>
    </source>
</evidence>
<dbReference type="Proteomes" id="UP000075420">
    <property type="component" value="Unassembled WGS sequence"/>
</dbReference>
<dbReference type="PANTHER" id="PTHR35585:SF1">
    <property type="entry name" value="HHE DOMAIN PROTEIN (AFU_ORTHOLOGUE AFUA_4G00730)"/>
    <property type="match status" value="1"/>
</dbReference>
<dbReference type="PANTHER" id="PTHR35585">
    <property type="entry name" value="HHE DOMAIN PROTEIN (AFU_ORTHOLOGUE AFUA_4G00730)"/>
    <property type="match status" value="1"/>
</dbReference>
<comment type="caution">
    <text evidence="2">The sequence shown here is derived from an EMBL/GenBank/DDBJ whole genome shotgun (WGS) entry which is preliminary data.</text>
</comment>
<sequence>MDAIELLERHHRELEQQFSALKKASSVDPAQFSTAADHLATHITIEEQHFYPAVRARRTEDILLESLEEHLSLKRVLADLLALETTDEKFGPKLHVLAEQLEHHHKEEEEHLFPKVKKLLDDAGREELGQEMQARMTELRRGAPRKLILGQTDEAAPLP</sequence>
<proteinExistence type="predicted"/>
<dbReference type="Pfam" id="PF01814">
    <property type="entry name" value="Hemerythrin"/>
    <property type="match status" value="1"/>
</dbReference>
<dbReference type="AlphaFoldDB" id="A0A150PAA0"/>
<evidence type="ECO:0000313" key="3">
    <source>
        <dbReference type="Proteomes" id="UP000075420"/>
    </source>
</evidence>
<name>A0A150PAA0_SORCE</name>
<gene>
    <name evidence="2" type="ORF">BE08_07610</name>
</gene>
<accession>A0A150PAA0</accession>
<dbReference type="EMBL" id="JELY01002417">
    <property type="protein sequence ID" value="KYF52619.1"/>
    <property type="molecule type" value="Genomic_DNA"/>
</dbReference>
<dbReference type="Gene3D" id="1.20.120.520">
    <property type="entry name" value="nmb1532 protein domain like"/>
    <property type="match status" value="1"/>
</dbReference>
<evidence type="ECO:0000259" key="1">
    <source>
        <dbReference type="Pfam" id="PF01814"/>
    </source>
</evidence>
<dbReference type="InterPro" id="IPR012312">
    <property type="entry name" value="Hemerythrin-like"/>
</dbReference>
<reference evidence="2 3" key="1">
    <citation type="submission" date="2014-02" db="EMBL/GenBank/DDBJ databases">
        <title>The small core and large imbalanced accessory genome model reveals a collaborative survival strategy of Sorangium cellulosum strains in nature.</title>
        <authorList>
            <person name="Han K."/>
            <person name="Peng R."/>
            <person name="Blom J."/>
            <person name="Li Y.-Z."/>
        </authorList>
    </citation>
    <scope>NUCLEOTIDE SEQUENCE [LARGE SCALE GENOMIC DNA]</scope>
    <source>
        <strain evidence="2 3">So0157-25</strain>
    </source>
</reference>